<feature type="domain" description="Yip1" evidence="6">
    <location>
        <begin position="19"/>
        <end position="178"/>
    </location>
</feature>
<sequence>MARKKIDLGEHFSKHLHDILLYPKAAIRHILKEDSNTMGLWVPAFVVVGAAILTSLGGAIWSIIITDSTLIGLMEVAKFYLSFVVLPFWYLSLWIVWALVIHFMASVYTGKDITNWDVFYRTMKVVGIAWAPLFLNILPFFVRITWFWWIYLVFWGVKYNYGASKKIAFIVIFPALFIEVLKLYTLLASL</sequence>
<evidence type="ECO:0000256" key="1">
    <source>
        <dbReference type="ARBA" id="ARBA00004141"/>
    </source>
</evidence>
<evidence type="ECO:0000256" key="3">
    <source>
        <dbReference type="ARBA" id="ARBA00022989"/>
    </source>
</evidence>
<feature type="transmembrane region" description="Helical" evidence="5">
    <location>
        <begin position="167"/>
        <end position="187"/>
    </location>
</feature>
<evidence type="ECO:0000259" key="6">
    <source>
        <dbReference type="Pfam" id="PF04893"/>
    </source>
</evidence>
<gene>
    <name evidence="7" type="ORF">H1011_02290</name>
</gene>
<evidence type="ECO:0000256" key="2">
    <source>
        <dbReference type="ARBA" id="ARBA00022692"/>
    </source>
</evidence>
<dbReference type="EMBL" id="DVAD01000014">
    <property type="protein sequence ID" value="HIJ99630.1"/>
    <property type="molecule type" value="Genomic_DNA"/>
</dbReference>
<accession>A0A832XHM3</accession>
<comment type="caution">
    <text evidence="7">The sequence shown here is derived from an EMBL/GenBank/DDBJ whole genome shotgun (WGS) entry which is preliminary data.</text>
</comment>
<keyword evidence="2 5" id="KW-0812">Transmembrane</keyword>
<reference evidence="7 8" key="1">
    <citation type="journal article" name="Nat. Commun.">
        <title>Undinarchaeota illuminate DPANN phylogeny and the impact of gene transfer on archaeal evolution.</title>
        <authorList>
            <person name="Dombrowski N."/>
            <person name="Williams T.A."/>
            <person name="Sun J."/>
            <person name="Woodcroft B.J."/>
            <person name="Lee J.H."/>
            <person name="Minh B.Q."/>
            <person name="Rinke C."/>
            <person name="Spang A."/>
        </authorList>
    </citation>
    <scope>NUCLEOTIDE SEQUENCE [LARGE SCALE GENOMIC DNA]</scope>
    <source>
        <strain evidence="7">MAG_bin17</strain>
    </source>
</reference>
<comment type="subcellular location">
    <subcellularLocation>
        <location evidence="1">Membrane</location>
        <topology evidence="1">Multi-pass membrane protein</topology>
    </subcellularLocation>
</comment>
<feature type="transmembrane region" description="Helical" evidence="5">
    <location>
        <begin position="128"/>
        <end position="155"/>
    </location>
</feature>
<dbReference type="GO" id="GO:0016020">
    <property type="term" value="C:membrane"/>
    <property type="evidence" value="ECO:0007669"/>
    <property type="project" value="UniProtKB-SubCell"/>
</dbReference>
<proteinExistence type="predicted"/>
<evidence type="ECO:0000313" key="8">
    <source>
        <dbReference type="Proteomes" id="UP000604391"/>
    </source>
</evidence>
<organism evidence="7 8">
    <name type="scientific">Candidatus Undinarchaeum marinum</name>
    <dbReference type="NCBI Taxonomy" id="2756141"/>
    <lineage>
        <taxon>Archaea</taxon>
        <taxon>Candidatus Undinarchaeota</taxon>
        <taxon>Candidatus Undinarchaeia</taxon>
        <taxon>Candidatus Undinarchaeales</taxon>
        <taxon>Candidatus Undinarchaeaceae</taxon>
        <taxon>Candidatus Undinarchaeum</taxon>
    </lineage>
</organism>
<evidence type="ECO:0000256" key="4">
    <source>
        <dbReference type="ARBA" id="ARBA00023136"/>
    </source>
</evidence>
<evidence type="ECO:0000256" key="5">
    <source>
        <dbReference type="SAM" id="Phobius"/>
    </source>
</evidence>
<evidence type="ECO:0000313" key="7">
    <source>
        <dbReference type="EMBL" id="HIJ99630.1"/>
    </source>
</evidence>
<name>A0A832XHM3_9ARCH</name>
<dbReference type="AlphaFoldDB" id="A0A832XHM3"/>
<dbReference type="InterPro" id="IPR006977">
    <property type="entry name" value="Yip1_dom"/>
</dbReference>
<dbReference type="Pfam" id="PF04893">
    <property type="entry name" value="Yip1"/>
    <property type="match status" value="1"/>
</dbReference>
<protein>
    <submittedName>
        <fullName evidence="7">YIP1 family protein</fullName>
    </submittedName>
</protein>
<feature type="transmembrane region" description="Helical" evidence="5">
    <location>
        <begin position="79"/>
        <end position="108"/>
    </location>
</feature>
<keyword evidence="4 5" id="KW-0472">Membrane</keyword>
<feature type="transmembrane region" description="Helical" evidence="5">
    <location>
        <begin position="40"/>
        <end position="67"/>
    </location>
</feature>
<keyword evidence="8" id="KW-1185">Reference proteome</keyword>
<keyword evidence="3 5" id="KW-1133">Transmembrane helix</keyword>
<dbReference type="Proteomes" id="UP000604391">
    <property type="component" value="Unassembled WGS sequence"/>
</dbReference>